<evidence type="ECO:0000256" key="4">
    <source>
        <dbReference type="RuleBase" id="RU362026"/>
    </source>
</evidence>
<dbReference type="Pfam" id="PF01555">
    <property type="entry name" value="N6_N4_Mtase"/>
    <property type="match status" value="1"/>
</dbReference>
<dbReference type="EC" id="2.1.1.-" evidence="4"/>
<evidence type="ECO:0000259" key="5">
    <source>
        <dbReference type="Pfam" id="PF01555"/>
    </source>
</evidence>
<comment type="caution">
    <text evidence="6">The sequence shown here is derived from an EMBL/GenBank/DDBJ whole genome shotgun (WGS) entry which is preliminary data.</text>
</comment>
<dbReference type="PROSITE" id="PS00092">
    <property type="entry name" value="N6_MTASE"/>
    <property type="match status" value="1"/>
</dbReference>
<reference evidence="6 7" key="1">
    <citation type="submission" date="2017-09" db="EMBL/GenBank/DDBJ databases">
        <title>Depth-based differentiation of microbial function through sediment-hosted aquifers and enrichment of novel symbionts in the deep terrestrial subsurface.</title>
        <authorList>
            <person name="Probst A.J."/>
            <person name="Ladd B."/>
            <person name="Jarett J.K."/>
            <person name="Geller-Mcgrath D.E."/>
            <person name="Sieber C.M."/>
            <person name="Emerson J.B."/>
            <person name="Anantharaman K."/>
            <person name="Thomas B.C."/>
            <person name="Malmstrom R."/>
            <person name="Stieglmeier M."/>
            <person name="Klingl A."/>
            <person name="Woyke T."/>
            <person name="Ryan C.M."/>
            <person name="Banfield J.F."/>
        </authorList>
    </citation>
    <scope>NUCLEOTIDE SEQUENCE [LARGE SCALE GENOMIC DNA]</scope>
    <source>
        <strain evidence="6">CG07_land_8_20_14_0_80_42_15</strain>
    </source>
</reference>
<comment type="similarity">
    <text evidence="1 4">Belongs to the N(4)/N(6)-methyltransferase family.</text>
</comment>
<dbReference type="PRINTS" id="PR00508">
    <property type="entry name" value="S21N4MTFRASE"/>
</dbReference>
<dbReference type="InterPro" id="IPR001091">
    <property type="entry name" value="RM_Methyltransferase"/>
</dbReference>
<evidence type="ECO:0000313" key="6">
    <source>
        <dbReference type="EMBL" id="PIU42221.1"/>
    </source>
</evidence>
<dbReference type="GO" id="GO:0005737">
    <property type="term" value="C:cytoplasm"/>
    <property type="evidence" value="ECO:0007669"/>
    <property type="project" value="TreeGrafter"/>
</dbReference>
<feature type="domain" description="DNA methylase N-4/N-6" evidence="5">
    <location>
        <begin position="2"/>
        <end position="208"/>
    </location>
</feature>
<accession>A0A2J0KUQ1</accession>
<dbReference type="PANTHER" id="PTHR13370">
    <property type="entry name" value="RNA METHYLASE-RELATED"/>
    <property type="match status" value="1"/>
</dbReference>
<keyword evidence="2 6" id="KW-0489">Methyltransferase</keyword>
<proteinExistence type="inferred from homology"/>
<dbReference type="InterPro" id="IPR002941">
    <property type="entry name" value="DNA_methylase_N4/N6"/>
</dbReference>
<protein>
    <recommendedName>
        <fullName evidence="4">Methyltransferase</fullName>
        <ecNumber evidence="4">2.1.1.-</ecNumber>
    </recommendedName>
</protein>
<dbReference type="EMBL" id="PEWV01000014">
    <property type="protein sequence ID" value="PIU42221.1"/>
    <property type="molecule type" value="Genomic_DNA"/>
</dbReference>
<dbReference type="GO" id="GO:0003677">
    <property type="term" value="F:DNA binding"/>
    <property type="evidence" value="ECO:0007669"/>
    <property type="project" value="InterPro"/>
</dbReference>
<dbReference type="PANTHER" id="PTHR13370:SF3">
    <property type="entry name" value="TRNA (GUANINE(10)-N2)-METHYLTRANSFERASE HOMOLOG"/>
    <property type="match status" value="1"/>
</dbReference>
<evidence type="ECO:0000313" key="7">
    <source>
        <dbReference type="Proteomes" id="UP000230052"/>
    </source>
</evidence>
<dbReference type="SUPFAM" id="SSF53335">
    <property type="entry name" value="S-adenosyl-L-methionine-dependent methyltransferases"/>
    <property type="match status" value="1"/>
</dbReference>
<sequence>MNLIFADPPYNLSGKDHLTCKNGKMAVCDKGEWDQIDDIHEFNREWVEGCIRVLKDDGTIWISGTLHNHPSIGVTLKKLNLWIINDIIWYKPNASPLLQKNRFAPSTELIWIASKSKKYYFNYEMARCLNNGKQMRNLWELTAERHKTTHPTEKPEKLMERIILIGSEEGDTVLDPFMGSGTTGVVAKQLNRNFIGIEIDNAYFKIAKNRIENTQAKSNLTGYLKSLQQTKTQQEFYAESAK</sequence>
<evidence type="ECO:0000256" key="3">
    <source>
        <dbReference type="ARBA" id="ARBA00022679"/>
    </source>
</evidence>
<dbReference type="Proteomes" id="UP000230052">
    <property type="component" value="Unassembled WGS sequence"/>
</dbReference>
<gene>
    <name evidence="6" type="ORF">COS99_01425</name>
</gene>
<keyword evidence="3 6" id="KW-0808">Transferase</keyword>
<dbReference type="GO" id="GO:0008170">
    <property type="term" value="F:N-methyltransferase activity"/>
    <property type="evidence" value="ECO:0007669"/>
    <property type="project" value="InterPro"/>
</dbReference>
<dbReference type="GO" id="GO:0032259">
    <property type="term" value="P:methylation"/>
    <property type="evidence" value="ECO:0007669"/>
    <property type="project" value="UniProtKB-KW"/>
</dbReference>
<dbReference type="Gene3D" id="3.40.50.150">
    <property type="entry name" value="Vaccinia Virus protein VP39"/>
    <property type="match status" value="1"/>
</dbReference>
<evidence type="ECO:0000256" key="1">
    <source>
        <dbReference type="ARBA" id="ARBA00006594"/>
    </source>
</evidence>
<dbReference type="InterPro" id="IPR029063">
    <property type="entry name" value="SAM-dependent_MTases_sf"/>
</dbReference>
<dbReference type="AlphaFoldDB" id="A0A2J0KUQ1"/>
<name>A0A2J0KUQ1_9BACT</name>
<evidence type="ECO:0000256" key="2">
    <source>
        <dbReference type="ARBA" id="ARBA00022603"/>
    </source>
</evidence>
<dbReference type="InterPro" id="IPR002052">
    <property type="entry name" value="DNA_methylase_N6_adenine_CS"/>
</dbReference>
<organism evidence="6 7">
    <name type="scientific">Candidatus Aquitaenariimonas noxiae</name>
    <dbReference type="NCBI Taxonomy" id="1974741"/>
    <lineage>
        <taxon>Bacteria</taxon>
        <taxon>Pseudomonadati</taxon>
        <taxon>Candidatus Omnitrophota</taxon>
        <taxon>Candidatus Aquitaenariimonas</taxon>
    </lineage>
</organism>